<keyword evidence="2" id="KW-1185">Reference proteome</keyword>
<gene>
    <name evidence="1" type="ORF">COCCADRAFT_85423</name>
</gene>
<dbReference type="GeneID" id="19151952"/>
<sequence>MYYAGSAECLSVWRIPFVSASKFSRSKVAVCLEIQWPWRCTWWRCDHRFDHTVLPPCPRARDTPPRRSFRFYAIAMGAMWHSPIASHCEKATVSWRRRVEMLRPVEHYRQPGKGL</sequence>
<proteinExistence type="predicted"/>
<dbReference type="KEGG" id="bze:COCCADRAFT_85423"/>
<name>W6YIW1_COCC2</name>
<evidence type="ECO:0000313" key="1">
    <source>
        <dbReference type="EMBL" id="EUC37510.1"/>
    </source>
</evidence>
<dbReference type="EMBL" id="KI964550">
    <property type="protein sequence ID" value="EUC37510.1"/>
    <property type="molecule type" value="Genomic_DNA"/>
</dbReference>
<dbReference type="AlphaFoldDB" id="W6YIW1"/>
<accession>W6YIW1</accession>
<dbReference type="HOGENOM" id="CLU_2108617_0_0_1"/>
<evidence type="ECO:0000313" key="2">
    <source>
        <dbReference type="Proteomes" id="UP000053841"/>
    </source>
</evidence>
<reference evidence="1 2" key="1">
    <citation type="journal article" date="2013" name="PLoS Genet.">
        <title>Comparative genome structure, secondary metabolite, and effector coding capacity across Cochliobolus pathogens.</title>
        <authorList>
            <person name="Condon B.J."/>
            <person name="Leng Y."/>
            <person name="Wu D."/>
            <person name="Bushley K.E."/>
            <person name="Ohm R.A."/>
            <person name="Otillar R."/>
            <person name="Martin J."/>
            <person name="Schackwitz W."/>
            <person name="Grimwood J."/>
            <person name="MohdZainudin N."/>
            <person name="Xue C."/>
            <person name="Wang R."/>
            <person name="Manning V.A."/>
            <person name="Dhillon B."/>
            <person name="Tu Z.J."/>
            <person name="Steffenson B.J."/>
            <person name="Salamov A."/>
            <person name="Sun H."/>
            <person name="Lowry S."/>
            <person name="LaButti K."/>
            <person name="Han J."/>
            <person name="Copeland A."/>
            <person name="Lindquist E."/>
            <person name="Barry K."/>
            <person name="Schmutz J."/>
            <person name="Baker S.E."/>
            <person name="Ciuffetti L.M."/>
            <person name="Grigoriev I.V."/>
            <person name="Zhong S."/>
            <person name="Turgeon B.G."/>
        </authorList>
    </citation>
    <scope>NUCLEOTIDE SEQUENCE [LARGE SCALE GENOMIC DNA]</scope>
    <source>
        <strain evidence="1 2">26-R-13</strain>
    </source>
</reference>
<dbReference type="RefSeq" id="XP_007708186.1">
    <property type="nucleotide sequence ID" value="XM_007709996.1"/>
</dbReference>
<dbReference type="OrthoDB" id="10368834at2759"/>
<organism evidence="1 2">
    <name type="scientific">Cochliobolus carbonum (strain 26-R-13)</name>
    <name type="common">Maize leaf spot fungus</name>
    <name type="synonym">Bipolaris zeicola</name>
    <dbReference type="NCBI Taxonomy" id="930089"/>
    <lineage>
        <taxon>Eukaryota</taxon>
        <taxon>Fungi</taxon>
        <taxon>Dikarya</taxon>
        <taxon>Ascomycota</taxon>
        <taxon>Pezizomycotina</taxon>
        <taxon>Dothideomycetes</taxon>
        <taxon>Pleosporomycetidae</taxon>
        <taxon>Pleosporales</taxon>
        <taxon>Pleosporineae</taxon>
        <taxon>Pleosporaceae</taxon>
        <taxon>Bipolaris</taxon>
    </lineage>
</organism>
<dbReference type="Proteomes" id="UP000053841">
    <property type="component" value="Unassembled WGS sequence"/>
</dbReference>
<protein>
    <submittedName>
        <fullName evidence="1">Uncharacterized protein</fullName>
    </submittedName>
</protein>